<dbReference type="AlphaFoldDB" id="A0A9D9NGR3"/>
<evidence type="ECO:0000256" key="1">
    <source>
        <dbReference type="ARBA" id="ARBA00007100"/>
    </source>
</evidence>
<dbReference type="EMBL" id="JADIMA010000023">
    <property type="protein sequence ID" value="MBO8472443.1"/>
    <property type="molecule type" value="Genomic_DNA"/>
</dbReference>
<dbReference type="InterPro" id="IPR032698">
    <property type="entry name" value="SirB1_N"/>
</dbReference>
<sequence length="275" mass="30696">MSLSAELKAIVTLLEDTDPVVEGCVDSYLMANFSEIEDNMPEILMEIRSLSGARALFEKMSELNVEITLEKLGKAVREYEEDYVYEWFLVNRLVLFSANYDAMYSAMLVLAAKAEKSIPQGAIPEQKITAFNRVFFEESGFEAMTDKDIPFEALLPSEVLVSRKGIPLVLDMIYVFLADMLGFPLKIYVKDDGFIAAWTDLEGEPMFFIDMGCKGKIMSVAEVAGGTSGEDICLEDISVLNDIYAVVMSDIFTVSGEKEKSVLMMKAHEILTGRQ</sequence>
<organism evidence="3 4">
    <name type="scientific">Candidatus Merdivivens pullicola</name>
    <dbReference type="NCBI Taxonomy" id="2840872"/>
    <lineage>
        <taxon>Bacteria</taxon>
        <taxon>Pseudomonadati</taxon>
        <taxon>Bacteroidota</taxon>
        <taxon>Bacteroidia</taxon>
        <taxon>Bacteroidales</taxon>
        <taxon>Muribaculaceae</taxon>
        <taxon>Muribaculaceae incertae sedis</taxon>
        <taxon>Candidatus Merdivivens</taxon>
    </lineage>
</organism>
<evidence type="ECO:0000313" key="3">
    <source>
        <dbReference type="EMBL" id="MBO8472443.1"/>
    </source>
</evidence>
<dbReference type="Pfam" id="PF13369">
    <property type="entry name" value="Transglut_core2"/>
    <property type="match status" value="1"/>
</dbReference>
<evidence type="ECO:0000313" key="4">
    <source>
        <dbReference type="Proteomes" id="UP000823604"/>
    </source>
</evidence>
<feature type="domain" description="Protein SirB1 N-terminal" evidence="2">
    <location>
        <begin position="106"/>
        <end position="223"/>
    </location>
</feature>
<gene>
    <name evidence="3" type="ORF">IAB81_02275</name>
</gene>
<comment type="caution">
    <text evidence="3">The sequence shown here is derived from an EMBL/GenBank/DDBJ whole genome shotgun (WGS) entry which is preliminary data.</text>
</comment>
<reference evidence="3" key="2">
    <citation type="journal article" date="2021" name="PeerJ">
        <title>Extensive microbial diversity within the chicken gut microbiome revealed by metagenomics and culture.</title>
        <authorList>
            <person name="Gilroy R."/>
            <person name="Ravi A."/>
            <person name="Getino M."/>
            <person name="Pursley I."/>
            <person name="Horton D.L."/>
            <person name="Alikhan N.F."/>
            <person name="Baker D."/>
            <person name="Gharbi K."/>
            <person name="Hall N."/>
            <person name="Watson M."/>
            <person name="Adriaenssens E.M."/>
            <person name="Foster-Nyarko E."/>
            <person name="Jarju S."/>
            <person name="Secka A."/>
            <person name="Antonio M."/>
            <person name="Oren A."/>
            <person name="Chaudhuri R.R."/>
            <person name="La Ragione R."/>
            <person name="Hildebrand F."/>
            <person name="Pallen M.J."/>
        </authorList>
    </citation>
    <scope>NUCLEOTIDE SEQUENCE</scope>
    <source>
        <strain evidence="3">B1-8020</strain>
    </source>
</reference>
<proteinExistence type="inferred from homology"/>
<dbReference type="Proteomes" id="UP000823604">
    <property type="component" value="Unassembled WGS sequence"/>
</dbReference>
<name>A0A9D9NGR3_9BACT</name>
<reference evidence="3" key="1">
    <citation type="submission" date="2020-10" db="EMBL/GenBank/DDBJ databases">
        <authorList>
            <person name="Gilroy R."/>
        </authorList>
    </citation>
    <scope>NUCLEOTIDE SEQUENCE</scope>
    <source>
        <strain evidence="3">B1-8020</strain>
    </source>
</reference>
<protein>
    <recommendedName>
        <fullName evidence="2">Protein SirB1 N-terminal domain-containing protein</fullName>
    </recommendedName>
</protein>
<accession>A0A9D9NGR3</accession>
<comment type="similarity">
    <text evidence="1">Belongs to the UPF0162 family.</text>
</comment>
<evidence type="ECO:0000259" key="2">
    <source>
        <dbReference type="Pfam" id="PF13369"/>
    </source>
</evidence>